<dbReference type="EMBL" id="CP029494">
    <property type="protein sequence ID" value="AWN24031.1"/>
    <property type="molecule type" value="Genomic_DNA"/>
</dbReference>
<dbReference type="RefSeq" id="WP_109827759.1">
    <property type="nucleotide sequence ID" value="NZ_CP029494.1"/>
</dbReference>
<gene>
    <name evidence="1" type="ORF">DKM44_12960</name>
</gene>
<keyword evidence="2" id="KW-1185">Reference proteome</keyword>
<evidence type="ECO:0000313" key="2">
    <source>
        <dbReference type="Proteomes" id="UP000245368"/>
    </source>
</evidence>
<sequence>MIQAGSALHLALKRACGEGRTAEHLASQTAEFFKPVDLMKRLCKQGLIQRLPRELTRGGPCQYVITPKGEELLDKLFKP</sequence>
<dbReference type="SUPFAM" id="SSF46785">
    <property type="entry name" value="Winged helix' DNA-binding domain"/>
    <property type="match status" value="1"/>
</dbReference>
<reference evidence="1 2" key="1">
    <citation type="submission" date="2018-05" db="EMBL/GenBank/DDBJ databases">
        <title>Complete Genome Sequence of Deinococcus sp. strain 17bor-2.</title>
        <authorList>
            <person name="Srinivasan S."/>
        </authorList>
    </citation>
    <scope>NUCLEOTIDE SEQUENCE [LARGE SCALE GENOMIC DNA]</scope>
    <source>
        <strain evidence="1 2">17bor-2</strain>
    </source>
</reference>
<dbReference type="Proteomes" id="UP000245368">
    <property type="component" value="Chromosome"/>
</dbReference>
<proteinExistence type="predicted"/>
<name>A0A2Z3JKI7_9DEIO</name>
<dbReference type="KEGG" id="dez:DKM44_12960"/>
<dbReference type="AlphaFoldDB" id="A0A2Z3JKI7"/>
<dbReference type="InterPro" id="IPR036390">
    <property type="entry name" value="WH_DNA-bd_sf"/>
</dbReference>
<organism evidence="1 2">
    <name type="scientific">Deinococcus irradiatisoli</name>
    <dbReference type="NCBI Taxonomy" id="2202254"/>
    <lineage>
        <taxon>Bacteria</taxon>
        <taxon>Thermotogati</taxon>
        <taxon>Deinococcota</taxon>
        <taxon>Deinococci</taxon>
        <taxon>Deinococcales</taxon>
        <taxon>Deinococcaceae</taxon>
        <taxon>Deinococcus</taxon>
    </lineage>
</organism>
<evidence type="ECO:0000313" key="1">
    <source>
        <dbReference type="EMBL" id="AWN24031.1"/>
    </source>
</evidence>
<accession>A0A2Z3JKI7</accession>
<protein>
    <submittedName>
        <fullName evidence="1">Uncharacterized protein</fullName>
    </submittedName>
</protein>